<dbReference type="GO" id="GO:0034719">
    <property type="term" value="C:SMN-Sm protein complex"/>
    <property type="evidence" value="ECO:0007669"/>
    <property type="project" value="InterPro"/>
</dbReference>
<dbReference type="CDD" id="cd11677">
    <property type="entry name" value="Gemin7"/>
    <property type="match status" value="1"/>
</dbReference>
<gene>
    <name evidence="1" type="ORF">GDO86_015541</name>
</gene>
<dbReference type="Proteomes" id="UP000812440">
    <property type="component" value="Chromosome 8_10"/>
</dbReference>
<dbReference type="InterPro" id="IPR020338">
    <property type="entry name" value="SMN_gemin7"/>
</dbReference>
<sequence>MKEINDAPLLPQVPIIRLPRPPSPSGRGFDLTSPRALAFCPSKDQQKCRSSLRQGFLRCLIASAGRPVTFRLYQCVIVSANRFNACDIEGHNFQVSELQTPIGVQKEALIRGPDIISYTFQL</sequence>
<dbReference type="PANTHER" id="PTHR14679:SF1">
    <property type="entry name" value="GEM-ASSOCIATED PROTEIN 7"/>
    <property type="match status" value="1"/>
</dbReference>
<organism evidence="1 2">
    <name type="scientific">Hymenochirus boettgeri</name>
    <name type="common">Congo dwarf clawed frog</name>
    <dbReference type="NCBI Taxonomy" id="247094"/>
    <lineage>
        <taxon>Eukaryota</taxon>
        <taxon>Metazoa</taxon>
        <taxon>Chordata</taxon>
        <taxon>Craniata</taxon>
        <taxon>Vertebrata</taxon>
        <taxon>Euteleostomi</taxon>
        <taxon>Amphibia</taxon>
        <taxon>Batrachia</taxon>
        <taxon>Anura</taxon>
        <taxon>Pipoidea</taxon>
        <taxon>Pipidae</taxon>
        <taxon>Pipinae</taxon>
        <taxon>Hymenochirus</taxon>
    </lineage>
</organism>
<evidence type="ECO:0008006" key="3">
    <source>
        <dbReference type="Google" id="ProtNLM"/>
    </source>
</evidence>
<evidence type="ECO:0000313" key="2">
    <source>
        <dbReference type="Proteomes" id="UP000812440"/>
    </source>
</evidence>
<dbReference type="OrthoDB" id="70763at2759"/>
<evidence type="ECO:0000313" key="1">
    <source>
        <dbReference type="EMBL" id="KAG8448488.1"/>
    </source>
</evidence>
<proteinExistence type="predicted"/>
<keyword evidence="2" id="KW-1185">Reference proteome</keyword>
<comment type="caution">
    <text evidence="1">The sequence shown here is derived from an EMBL/GenBank/DDBJ whole genome shotgun (WGS) entry which is preliminary data.</text>
</comment>
<name>A0A8T2JWW7_9PIPI</name>
<protein>
    <recommendedName>
        <fullName evidence="3">Gem-associated protein 7</fullName>
    </recommendedName>
</protein>
<dbReference type="EMBL" id="JAACNH010000003">
    <property type="protein sequence ID" value="KAG8448488.1"/>
    <property type="molecule type" value="Genomic_DNA"/>
</dbReference>
<dbReference type="Gene3D" id="2.30.30.100">
    <property type="match status" value="1"/>
</dbReference>
<accession>A0A8T2JWW7</accession>
<dbReference type="Pfam" id="PF11095">
    <property type="entry name" value="Gemin7"/>
    <property type="match status" value="1"/>
</dbReference>
<dbReference type="PANTHER" id="PTHR14679">
    <property type="entry name" value="GEM-ASSOCIATED PROTEIN 7"/>
    <property type="match status" value="1"/>
</dbReference>
<dbReference type="AlphaFoldDB" id="A0A8T2JWW7"/>
<dbReference type="GO" id="GO:0000387">
    <property type="term" value="P:spliceosomal snRNP assembly"/>
    <property type="evidence" value="ECO:0007669"/>
    <property type="project" value="TreeGrafter"/>
</dbReference>
<reference evidence="1" key="1">
    <citation type="thesis" date="2020" institute="ProQuest LLC" country="789 East Eisenhower Parkway, Ann Arbor, MI, USA">
        <title>Comparative Genomics and Chromosome Evolution.</title>
        <authorList>
            <person name="Mudd A.B."/>
        </authorList>
    </citation>
    <scope>NUCLEOTIDE SEQUENCE</scope>
    <source>
        <strain evidence="1">Female2</strain>
        <tissue evidence="1">Blood</tissue>
    </source>
</reference>